<keyword evidence="3 4" id="KW-1278">Translocase</keyword>
<keyword evidence="3" id="KW-0472">Membrane</keyword>
<protein>
    <recommendedName>
        <fullName evidence="3">NADH-quinone oxidoreductase subunit C</fullName>
        <ecNumber evidence="3">7.1.1.-</ecNumber>
    </recommendedName>
    <alternativeName>
        <fullName evidence="3">NADH dehydrogenase I subunit C</fullName>
    </alternativeName>
    <alternativeName>
        <fullName evidence="3">NDH-1 subunit C</fullName>
    </alternativeName>
</protein>
<comment type="function">
    <text evidence="3">NDH-1 shuttles electrons from NADH, via FMN and iron-sulfur (Fe-S) centers, to quinones in the respiratory chain. The immediate electron acceptor for the enzyme in this species is believed to be a menaquinone. Couples the redox reaction to proton translocation (for every two electrons transferred, four hydrogen ions are translocated across the cytoplasmic membrane), and thus conserves the redox energy in a proton gradient.</text>
</comment>
<comment type="subcellular location">
    <subcellularLocation>
        <location evidence="3">Cell membrane</location>
        <topology evidence="3">Peripheral membrane protein</topology>
        <orientation evidence="3">Cytoplasmic side</orientation>
    </subcellularLocation>
</comment>
<evidence type="ECO:0000313" key="8">
    <source>
        <dbReference type="Proteomes" id="UP001500298"/>
    </source>
</evidence>
<dbReference type="EC" id="7.1.1.-" evidence="3"/>
<evidence type="ECO:0000313" key="7">
    <source>
        <dbReference type="EMBL" id="GAA4830732.1"/>
    </source>
</evidence>
<keyword evidence="3 4" id="KW-0520">NAD</keyword>
<evidence type="ECO:0000256" key="1">
    <source>
        <dbReference type="ARBA" id="ARBA00007569"/>
    </source>
</evidence>
<keyword evidence="8" id="KW-1185">Reference proteome</keyword>
<dbReference type="Proteomes" id="UP001500298">
    <property type="component" value="Unassembled WGS sequence"/>
</dbReference>
<evidence type="ECO:0000259" key="6">
    <source>
        <dbReference type="Pfam" id="PF00329"/>
    </source>
</evidence>
<dbReference type="PANTHER" id="PTHR10884">
    <property type="entry name" value="NADH DEHYDROGENASE UBIQUINONE IRON-SULFUR PROTEIN 3"/>
    <property type="match status" value="1"/>
</dbReference>
<accession>A0ABP9D8W2</accession>
<feature type="domain" description="NADH:ubiquinone oxidoreductase 30kDa subunit" evidence="6">
    <location>
        <begin position="29"/>
        <end position="153"/>
    </location>
</feature>
<sequence length="164" mass="19012">MTTIEIQNIIQQELSVETVVEEGIQSALLVPKDHLLSVARLLHEHEQLYFDMLSCVTGIDNGPDKESMEVLYELYSIPYGISLRLKVMLDRPQEGLAEVPSLTGIWKAANWLERETYDLLGINFEGHPDMRRILLPADWEGYPLRKDYEVQEYYHGVKVKYETE</sequence>
<comment type="subunit">
    <text evidence="3">NDH-1 is composed of 14 different subunits. Subunits NuoB, C, D, E, F, and G constitute the peripheral sector of the complex.</text>
</comment>
<evidence type="ECO:0000256" key="2">
    <source>
        <dbReference type="ARBA" id="ARBA00022448"/>
    </source>
</evidence>
<dbReference type="Gene3D" id="3.30.460.80">
    <property type="entry name" value="NADH:ubiquinone oxidoreductase, 30kDa subunit"/>
    <property type="match status" value="1"/>
</dbReference>
<dbReference type="RefSeq" id="WP_345370598.1">
    <property type="nucleotide sequence ID" value="NZ_BAABJX010000022.1"/>
</dbReference>
<dbReference type="PANTHER" id="PTHR10884:SF14">
    <property type="entry name" value="NADH DEHYDROGENASE [UBIQUINONE] IRON-SULFUR PROTEIN 3, MITOCHONDRIAL"/>
    <property type="match status" value="1"/>
</dbReference>
<dbReference type="InterPro" id="IPR037232">
    <property type="entry name" value="NADH_quin_OxRdtase_su_C/D-like"/>
</dbReference>
<organism evidence="7 8">
    <name type="scientific">Algivirga pacifica</name>
    <dbReference type="NCBI Taxonomy" id="1162670"/>
    <lineage>
        <taxon>Bacteria</taxon>
        <taxon>Pseudomonadati</taxon>
        <taxon>Bacteroidota</taxon>
        <taxon>Cytophagia</taxon>
        <taxon>Cytophagales</taxon>
        <taxon>Flammeovirgaceae</taxon>
        <taxon>Algivirga</taxon>
    </lineage>
</organism>
<reference evidence="8" key="1">
    <citation type="journal article" date="2019" name="Int. J. Syst. Evol. Microbiol.">
        <title>The Global Catalogue of Microorganisms (GCM) 10K type strain sequencing project: providing services to taxonomists for standard genome sequencing and annotation.</title>
        <authorList>
            <consortium name="The Broad Institute Genomics Platform"/>
            <consortium name="The Broad Institute Genome Sequencing Center for Infectious Disease"/>
            <person name="Wu L."/>
            <person name="Ma J."/>
        </authorList>
    </citation>
    <scope>NUCLEOTIDE SEQUENCE [LARGE SCALE GENOMIC DNA]</scope>
    <source>
        <strain evidence="8">JCM 18326</strain>
    </source>
</reference>
<dbReference type="NCBIfam" id="TIGR01961">
    <property type="entry name" value="NuoC_fam"/>
    <property type="match status" value="1"/>
</dbReference>
<evidence type="ECO:0000256" key="3">
    <source>
        <dbReference type="HAMAP-Rule" id="MF_01357"/>
    </source>
</evidence>
<keyword evidence="3 5" id="KW-0874">Quinone</keyword>
<dbReference type="Pfam" id="PF00329">
    <property type="entry name" value="Complex1_30kDa"/>
    <property type="match status" value="1"/>
</dbReference>
<dbReference type="SUPFAM" id="SSF143243">
    <property type="entry name" value="Nqo5-like"/>
    <property type="match status" value="1"/>
</dbReference>
<comment type="catalytic activity">
    <reaction evidence="3 5">
        <text>a quinone + NADH + 5 H(+)(in) = a quinol + NAD(+) + 4 H(+)(out)</text>
        <dbReference type="Rhea" id="RHEA:57888"/>
        <dbReference type="ChEBI" id="CHEBI:15378"/>
        <dbReference type="ChEBI" id="CHEBI:24646"/>
        <dbReference type="ChEBI" id="CHEBI:57540"/>
        <dbReference type="ChEBI" id="CHEBI:57945"/>
        <dbReference type="ChEBI" id="CHEBI:132124"/>
    </reaction>
</comment>
<comment type="similarity">
    <text evidence="1 3 4">Belongs to the complex I 30 kDa subunit family.</text>
</comment>
<dbReference type="EMBL" id="BAABJX010000022">
    <property type="protein sequence ID" value="GAA4830732.1"/>
    <property type="molecule type" value="Genomic_DNA"/>
</dbReference>
<keyword evidence="2 3" id="KW-0813">Transport</keyword>
<keyword evidence="3" id="KW-1003">Cell membrane</keyword>
<name>A0ABP9D8W2_9BACT</name>
<dbReference type="PROSITE" id="PS00542">
    <property type="entry name" value="COMPLEX1_30K"/>
    <property type="match status" value="1"/>
</dbReference>
<evidence type="ECO:0000256" key="5">
    <source>
        <dbReference type="RuleBase" id="RU003582"/>
    </source>
</evidence>
<dbReference type="HAMAP" id="MF_01357">
    <property type="entry name" value="NDH1_NuoC"/>
    <property type="match status" value="1"/>
</dbReference>
<comment type="caution">
    <text evidence="7">The sequence shown here is derived from an EMBL/GenBank/DDBJ whole genome shotgun (WGS) entry which is preliminary data.</text>
</comment>
<evidence type="ECO:0000256" key="4">
    <source>
        <dbReference type="RuleBase" id="RU003456"/>
    </source>
</evidence>
<dbReference type="InterPro" id="IPR001268">
    <property type="entry name" value="NADH_UbQ_OxRdtase_30kDa_su"/>
</dbReference>
<gene>
    <name evidence="3" type="primary">nuoC</name>
    <name evidence="7" type="ORF">GCM10023331_15050</name>
</gene>
<dbReference type="InterPro" id="IPR010218">
    <property type="entry name" value="NADH_DH_suC"/>
</dbReference>
<dbReference type="InterPro" id="IPR020396">
    <property type="entry name" value="NADH_UbQ_OxRdtase_CS"/>
</dbReference>
<proteinExistence type="inferred from homology"/>